<dbReference type="KEGG" id="sng:SNE_A20830"/>
<dbReference type="OrthoDB" id="4772026at2"/>
<name>F8L5P6_SIMNZ</name>
<reference evidence="2 3" key="2">
    <citation type="journal article" date="2011" name="Mol. Biol. Evol.">
        <title>Unity in variety--the pan-genome of the Chlamydiae.</title>
        <authorList>
            <person name="Collingro A."/>
            <person name="Tischler P."/>
            <person name="Weinmaier T."/>
            <person name="Penz T."/>
            <person name="Heinz E."/>
            <person name="Brunham R.C."/>
            <person name="Read T.D."/>
            <person name="Bavoil P.M."/>
            <person name="Sachse K."/>
            <person name="Kahane S."/>
            <person name="Friedman M.G."/>
            <person name="Rattei T."/>
            <person name="Myers G.S."/>
            <person name="Horn M."/>
        </authorList>
    </citation>
    <scope>NUCLEOTIDE SEQUENCE [LARGE SCALE GENOMIC DNA]</scope>
    <source>
        <strain evidence="3">ATCC VR-1471 / Z</strain>
    </source>
</reference>
<feature type="transmembrane region" description="Helical" evidence="1">
    <location>
        <begin position="59"/>
        <end position="81"/>
    </location>
</feature>
<feature type="transmembrane region" description="Helical" evidence="1">
    <location>
        <begin position="143"/>
        <end position="161"/>
    </location>
</feature>
<organism evidence="2 3">
    <name type="scientific">Simkania negevensis (strain ATCC VR-1471 / DSM 27360 / Z)</name>
    <dbReference type="NCBI Taxonomy" id="331113"/>
    <lineage>
        <taxon>Bacteria</taxon>
        <taxon>Pseudomonadati</taxon>
        <taxon>Chlamydiota</taxon>
        <taxon>Chlamydiia</taxon>
        <taxon>Parachlamydiales</taxon>
        <taxon>Simkaniaceae</taxon>
        <taxon>Simkania</taxon>
    </lineage>
</organism>
<protein>
    <recommendedName>
        <fullName evidence="4">ABC-2 type transporter domain-containing protein</fullName>
    </recommendedName>
</protein>
<evidence type="ECO:0000313" key="2">
    <source>
        <dbReference type="EMBL" id="CCB89960.1"/>
    </source>
</evidence>
<keyword evidence="1" id="KW-0472">Membrane</keyword>
<dbReference type="STRING" id="331113.SNE_A20830"/>
<dbReference type="RefSeq" id="WP_013944426.1">
    <property type="nucleotide sequence ID" value="NC_015713.1"/>
</dbReference>
<keyword evidence="1" id="KW-0812">Transmembrane</keyword>
<feature type="transmembrane region" description="Helical" evidence="1">
    <location>
        <begin position="102"/>
        <end position="123"/>
    </location>
</feature>
<reference key="1">
    <citation type="journal article" date="2011" name="Mol. Biol. Evol.">
        <title>Unity in variety -- the pan-genome of the Chlamydiae.</title>
        <authorList>
            <person name="Collingro A."/>
            <person name="Tischler P."/>
            <person name="Weinmaier T."/>
            <person name="Penz T."/>
            <person name="Heinz E."/>
            <person name="Brunham R.C."/>
            <person name="Read T.D."/>
            <person name="Bavoil P.M."/>
            <person name="Sachse K."/>
            <person name="Kahane S."/>
            <person name="Friedman M.G."/>
            <person name="Rattei T."/>
            <person name="Myers G.S.A."/>
            <person name="Horn M."/>
        </authorList>
    </citation>
    <scope>NUCLEOTIDE SEQUENCE</scope>
    <source>
        <strain>Z</strain>
    </source>
</reference>
<accession>F8L5P6</accession>
<gene>
    <name evidence="2" type="ordered locus">SNE_A20830</name>
</gene>
<dbReference type="AlphaFoldDB" id="F8L5P6"/>
<feature type="transmembrane region" description="Helical" evidence="1">
    <location>
        <begin position="228"/>
        <end position="250"/>
    </location>
</feature>
<evidence type="ECO:0000313" key="3">
    <source>
        <dbReference type="Proteomes" id="UP000000496"/>
    </source>
</evidence>
<dbReference type="EMBL" id="FR872582">
    <property type="protein sequence ID" value="CCB89960.1"/>
    <property type="molecule type" value="Genomic_DNA"/>
</dbReference>
<feature type="transmembrane region" description="Helical" evidence="1">
    <location>
        <begin position="182"/>
        <end position="208"/>
    </location>
</feature>
<sequence length="260" mass="29742">MIQASYHVFKQLLKKDMLAFKREYPTKLFDTFCLFFTIVIVFCYFMPQEGVHEGYASFFLIGAIASFGFVEIVGKVGALMADLQGDCAISHTLVMPIRSEMVFIYIGLQWAITSALLSIFLFPLGKLLLFKGFNLSLISYPRLIFMFVTINLFFGYFALWLTSVIKDVSGLTSLWLRYINPIWMFGAYFYSWEAAYTLSPAIGAVSLINPMVYVMEGMRAAALGQAGYLPYWLCQVMLWGFIVACTWHAIRRMKKRLDCV</sequence>
<keyword evidence="3" id="KW-1185">Reference proteome</keyword>
<evidence type="ECO:0008006" key="4">
    <source>
        <dbReference type="Google" id="ProtNLM"/>
    </source>
</evidence>
<keyword evidence="1" id="KW-1133">Transmembrane helix</keyword>
<dbReference type="eggNOG" id="ENOG502ZW7G">
    <property type="taxonomic scope" value="Bacteria"/>
</dbReference>
<proteinExistence type="predicted"/>
<feature type="transmembrane region" description="Helical" evidence="1">
    <location>
        <begin position="28"/>
        <end position="47"/>
    </location>
</feature>
<dbReference type="Proteomes" id="UP000000496">
    <property type="component" value="Chromosome gsn.131"/>
</dbReference>
<dbReference type="HOGENOM" id="CLU_1069184_0_0_0"/>
<evidence type="ECO:0000256" key="1">
    <source>
        <dbReference type="SAM" id="Phobius"/>
    </source>
</evidence>